<protein>
    <submittedName>
        <fullName evidence="3">T9SS type A sorting domain-containing protein</fullName>
    </submittedName>
</protein>
<organism evidence="3">
    <name type="scientific">candidate division WOR-3 bacterium</name>
    <dbReference type="NCBI Taxonomy" id="2052148"/>
    <lineage>
        <taxon>Bacteria</taxon>
        <taxon>Bacteria division WOR-3</taxon>
    </lineage>
</organism>
<proteinExistence type="predicted"/>
<evidence type="ECO:0000313" key="3">
    <source>
        <dbReference type="EMBL" id="HEA86705.1"/>
    </source>
</evidence>
<dbReference type="InterPro" id="IPR036278">
    <property type="entry name" value="Sialidase_sf"/>
</dbReference>
<sequence length="583" mass="63548">MLMRSMLCLFALLPVLVFAGNSVPITALPEENAVIKTENAQLPPATVRFLVGQVDTIGGTTYDWQFNGPEYRLLVNSSDYGLHAGWMFSTEPGSPWSDRNMRYNFYDYAGGAWNWLDPDFMASGVSVYTNRSGFGMLDADPVTGVAMFTAHQTPGGATIRPVLGRDMAPGGGIFEYCDGSPNAEGYQWPPIGIDANQVVHCALIDAATTDELYYTKVPTWCNWEAPVSIVAPQPQPMFPTQNIAASKISQKVCVVWVYSEGTPYEAAYYRISTDGGTTWGDATELTPPPAYGGDTIASFHITSLFPWYDDQDRLHIVAGIIPSVHDTLYIIPAEIWHWCPDNTPAWSKIHRAGCDPANLQASVGYNAAYACRPSIGQDDRGRLYVAWEQFDSANVEPVTNLLRADIFAAASEDGGNTWLSAVKLTEAGTASCRFPCVADKMVRLGGELYVPVIYEIDQQAGFIVQGQGSSTNNPFVVQWVPATALGVGIAEEQQQLPKRIEVRASPNPFMNRTTISYALPYNSNISLSIYDAAGRPVQTLVNGERQPGYYAVNFNANGLAKGVYFYTLTAGGTSISGKLTLVR</sequence>
<feature type="chain" id="PRO_5028413560" evidence="1">
    <location>
        <begin position="20"/>
        <end position="583"/>
    </location>
</feature>
<name>A0A7C1SJ54_UNCW3</name>
<keyword evidence="1" id="KW-0732">Signal</keyword>
<comment type="caution">
    <text evidence="3">The sequence shown here is derived from an EMBL/GenBank/DDBJ whole genome shotgun (WGS) entry which is preliminary data.</text>
</comment>
<evidence type="ECO:0000256" key="1">
    <source>
        <dbReference type="SAM" id="SignalP"/>
    </source>
</evidence>
<dbReference type="NCBIfam" id="TIGR04183">
    <property type="entry name" value="Por_Secre_tail"/>
    <property type="match status" value="1"/>
</dbReference>
<dbReference type="SUPFAM" id="SSF50939">
    <property type="entry name" value="Sialidases"/>
    <property type="match status" value="1"/>
</dbReference>
<dbReference type="Pfam" id="PF18962">
    <property type="entry name" value="Por_Secre_tail"/>
    <property type="match status" value="1"/>
</dbReference>
<feature type="domain" description="Secretion system C-terminal sorting" evidence="2">
    <location>
        <begin position="506"/>
        <end position="579"/>
    </location>
</feature>
<accession>A0A7C1SJ54</accession>
<dbReference type="AlphaFoldDB" id="A0A7C1SJ54"/>
<feature type="signal peptide" evidence="1">
    <location>
        <begin position="1"/>
        <end position="19"/>
    </location>
</feature>
<gene>
    <name evidence="3" type="ORF">ENP94_01680</name>
</gene>
<dbReference type="EMBL" id="DSLG01000002">
    <property type="protein sequence ID" value="HEA86705.1"/>
    <property type="molecule type" value="Genomic_DNA"/>
</dbReference>
<evidence type="ECO:0000259" key="2">
    <source>
        <dbReference type="Pfam" id="PF18962"/>
    </source>
</evidence>
<dbReference type="InterPro" id="IPR026444">
    <property type="entry name" value="Secre_tail"/>
</dbReference>
<dbReference type="Gene3D" id="2.60.40.4070">
    <property type="match status" value="1"/>
</dbReference>
<reference evidence="3" key="1">
    <citation type="journal article" date="2020" name="mSystems">
        <title>Genome- and Community-Level Interaction Insights into Carbon Utilization and Element Cycling Functions of Hydrothermarchaeota in Hydrothermal Sediment.</title>
        <authorList>
            <person name="Zhou Z."/>
            <person name="Liu Y."/>
            <person name="Xu W."/>
            <person name="Pan J."/>
            <person name="Luo Z.H."/>
            <person name="Li M."/>
        </authorList>
    </citation>
    <scope>NUCLEOTIDE SEQUENCE [LARGE SCALE GENOMIC DNA]</scope>
    <source>
        <strain evidence="3">SpSt-265</strain>
    </source>
</reference>